<feature type="compositionally biased region" description="Polar residues" evidence="1">
    <location>
        <begin position="67"/>
        <end position="80"/>
    </location>
</feature>
<evidence type="ECO:0000313" key="2">
    <source>
        <dbReference type="EMBL" id="RAR04585.1"/>
    </source>
</evidence>
<feature type="region of interest" description="Disordered" evidence="1">
    <location>
        <begin position="48"/>
        <end position="80"/>
    </location>
</feature>
<accession>A0A364MV87</accession>
<feature type="compositionally biased region" description="Low complexity" evidence="1">
    <location>
        <begin position="1"/>
        <end position="13"/>
    </location>
</feature>
<proteinExistence type="predicted"/>
<evidence type="ECO:0000313" key="3">
    <source>
        <dbReference type="Proteomes" id="UP000249619"/>
    </source>
</evidence>
<protein>
    <submittedName>
        <fullName evidence="2">Uncharacterized protein</fullName>
    </submittedName>
</protein>
<feature type="region of interest" description="Disordered" evidence="1">
    <location>
        <begin position="1"/>
        <end position="22"/>
    </location>
</feature>
<keyword evidence="3" id="KW-1185">Reference proteome</keyword>
<name>A0A364MV87_STELY</name>
<organism evidence="2 3">
    <name type="scientific">Stemphylium lycopersici</name>
    <name type="common">Tomato gray leaf spot disease fungus</name>
    <name type="synonym">Thyrospora lycopersici</name>
    <dbReference type="NCBI Taxonomy" id="183478"/>
    <lineage>
        <taxon>Eukaryota</taxon>
        <taxon>Fungi</taxon>
        <taxon>Dikarya</taxon>
        <taxon>Ascomycota</taxon>
        <taxon>Pezizomycotina</taxon>
        <taxon>Dothideomycetes</taxon>
        <taxon>Pleosporomycetidae</taxon>
        <taxon>Pleosporales</taxon>
        <taxon>Pleosporineae</taxon>
        <taxon>Pleosporaceae</taxon>
        <taxon>Stemphylium</taxon>
    </lineage>
</organism>
<dbReference type="EMBL" id="QGDH01000152">
    <property type="protein sequence ID" value="RAR04585.1"/>
    <property type="molecule type" value="Genomic_DNA"/>
</dbReference>
<reference evidence="3" key="1">
    <citation type="submission" date="2018-05" db="EMBL/GenBank/DDBJ databases">
        <title>Draft genome sequence of Stemphylium lycopersici strain CIDEFI 213.</title>
        <authorList>
            <person name="Medina R."/>
            <person name="Franco M.E.E."/>
            <person name="Lucentini C.G."/>
            <person name="Saparrat M.C.N."/>
            <person name="Balatti P.A."/>
        </authorList>
    </citation>
    <scope>NUCLEOTIDE SEQUENCE [LARGE SCALE GENOMIC DNA]</scope>
    <source>
        <strain evidence="3">CIDEFI 213</strain>
    </source>
</reference>
<dbReference type="Proteomes" id="UP000249619">
    <property type="component" value="Unassembled WGS sequence"/>
</dbReference>
<gene>
    <name evidence="2" type="ORF">DDE83_007776</name>
</gene>
<sequence>MTAAAEAAIEHAASPPNNPQSLVIKSPASLPVASSKAITLALETTGATTPLPQIAITEPSPPKGQYHATTPPQDLPNPTQSLLAHFNQESKLARPRVFQPLPNDVLRKVRLR</sequence>
<comment type="caution">
    <text evidence="2">The sequence shown here is derived from an EMBL/GenBank/DDBJ whole genome shotgun (WGS) entry which is preliminary data.</text>
</comment>
<evidence type="ECO:0000256" key="1">
    <source>
        <dbReference type="SAM" id="MobiDB-lite"/>
    </source>
</evidence>
<dbReference type="AlphaFoldDB" id="A0A364MV87"/>